<keyword evidence="2" id="KW-1185">Reference proteome</keyword>
<reference evidence="1" key="1">
    <citation type="submission" date="2021-02" db="EMBL/GenBank/DDBJ databases">
        <authorList>
            <consortium name="DOE Joint Genome Institute"/>
            <person name="Ahrendt S."/>
            <person name="Looney B.P."/>
            <person name="Miyauchi S."/>
            <person name="Morin E."/>
            <person name="Drula E."/>
            <person name="Courty P.E."/>
            <person name="Chicoki N."/>
            <person name="Fauchery L."/>
            <person name="Kohler A."/>
            <person name="Kuo A."/>
            <person name="Labutti K."/>
            <person name="Pangilinan J."/>
            <person name="Lipzen A."/>
            <person name="Riley R."/>
            <person name="Andreopoulos W."/>
            <person name="He G."/>
            <person name="Johnson J."/>
            <person name="Barry K.W."/>
            <person name="Grigoriev I.V."/>
            <person name="Nagy L."/>
            <person name="Hibbett D."/>
            <person name="Henrissat B."/>
            <person name="Matheny P.B."/>
            <person name="Labbe J."/>
            <person name="Martin F."/>
        </authorList>
    </citation>
    <scope>NUCLEOTIDE SEQUENCE</scope>
    <source>
        <strain evidence="1">FP105234-sp</strain>
    </source>
</reference>
<dbReference type="EMBL" id="MU275928">
    <property type="protein sequence ID" value="KAI0046329.1"/>
    <property type="molecule type" value="Genomic_DNA"/>
</dbReference>
<protein>
    <submittedName>
        <fullName evidence="1">Uncharacterized protein</fullName>
    </submittedName>
</protein>
<organism evidence="1 2">
    <name type="scientific">Auriscalpium vulgare</name>
    <dbReference type="NCBI Taxonomy" id="40419"/>
    <lineage>
        <taxon>Eukaryota</taxon>
        <taxon>Fungi</taxon>
        <taxon>Dikarya</taxon>
        <taxon>Basidiomycota</taxon>
        <taxon>Agaricomycotina</taxon>
        <taxon>Agaricomycetes</taxon>
        <taxon>Russulales</taxon>
        <taxon>Auriscalpiaceae</taxon>
        <taxon>Auriscalpium</taxon>
    </lineage>
</organism>
<comment type="caution">
    <text evidence="1">The sequence shown here is derived from an EMBL/GenBank/DDBJ whole genome shotgun (WGS) entry which is preliminary data.</text>
</comment>
<reference evidence="1" key="2">
    <citation type="journal article" date="2022" name="New Phytol.">
        <title>Evolutionary transition to the ectomycorrhizal habit in the genomes of a hyperdiverse lineage of mushroom-forming fungi.</title>
        <authorList>
            <person name="Looney B."/>
            <person name="Miyauchi S."/>
            <person name="Morin E."/>
            <person name="Drula E."/>
            <person name="Courty P.E."/>
            <person name="Kohler A."/>
            <person name="Kuo A."/>
            <person name="LaButti K."/>
            <person name="Pangilinan J."/>
            <person name="Lipzen A."/>
            <person name="Riley R."/>
            <person name="Andreopoulos W."/>
            <person name="He G."/>
            <person name="Johnson J."/>
            <person name="Nolan M."/>
            <person name="Tritt A."/>
            <person name="Barry K.W."/>
            <person name="Grigoriev I.V."/>
            <person name="Nagy L.G."/>
            <person name="Hibbett D."/>
            <person name="Henrissat B."/>
            <person name="Matheny P.B."/>
            <person name="Labbe J."/>
            <person name="Martin F.M."/>
        </authorList>
    </citation>
    <scope>NUCLEOTIDE SEQUENCE</scope>
    <source>
        <strain evidence="1">FP105234-sp</strain>
    </source>
</reference>
<accession>A0ACB8RPY9</accession>
<gene>
    <name evidence="1" type="ORF">FA95DRAFT_1560199</name>
</gene>
<proteinExistence type="predicted"/>
<evidence type="ECO:0000313" key="1">
    <source>
        <dbReference type="EMBL" id="KAI0046329.1"/>
    </source>
</evidence>
<sequence length="51" mass="5384">MWTTSAIWGDPGDLGGGWEQSAHWGIPLMCIVDPGDPGGGWEQSARSSLRG</sequence>
<dbReference type="Proteomes" id="UP000814033">
    <property type="component" value="Unassembled WGS sequence"/>
</dbReference>
<name>A0ACB8RPY9_9AGAM</name>
<evidence type="ECO:0000313" key="2">
    <source>
        <dbReference type="Proteomes" id="UP000814033"/>
    </source>
</evidence>